<dbReference type="PROSITE" id="PS51186">
    <property type="entry name" value="GNAT"/>
    <property type="match status" value="1"/>
</dbReference>
<feature type="domain" description="N-acetyltransferase" evidence="3">
    <location>
        <begin position="1"/>
        <end position="164"/>
    </location>
</feature>
<evidence type="ECO:0000256" key="1">
    <source>
        <dbReference type="ARBA" id="ARBA00022679"/>
    </source>
</evidence>
<evidence type="ECO:0000259" key="3">
    <source>
        <dbReference type="PROSITE" id="PS51186"/>
    </source>
</evidence>
<dbReference type="GO" id="GO:0016747">
    <property type="term" value="F:acyltransferase activity, transferring groups other than amino-acyl groups"/>
    <property type="evidence" value="ECO:0007669"/>
    <property type="project" value="InterPro"/>
</dbReference>
<gene>
    <name evidence="4" type="ORF">AVDCRST_MAG93-47</name>
</gene>
<dbReference type="CDD" id="cd04301">
    <property type="entry name" value="NAT_SF"/>
    <property type="match status" value="1"/>
</dbReference>
<dbReference type="PANTHER" id="PTHR43877:SF2">
    <property type="entry name" value="AMINOALKYLPHOSPHONATE N-ACETYLTRANSFERASE-RELATED"/>
    <property type="match status" value="1"/>
</dbReference>
<dbReference type="InterPro" id="IPR050832">
    <property type="entry name" value="Bact_Acetyltransf"/>
</dbReference>
<protein>
    <recommendedName>
        <fullName evidence="3">N-acetyltransferase domain-containing protein</fullName>
    </recommendedName>
</protein>
<dbReference type="EMBL" id="CADCTR010000014">
    <property type="protein sequence ID" value="CAA9211657.1"/>
    <property type="molecule type" value="Genomic_DNA"/>
</dbReference>
<sequence>MHIRMLNVTDAAAFRALRLRALQDHPEAFAMSVEEEQSQPLEAAAERLRGMSDEEFIACAFIDAQLAGMAGFRRFKSPKIRHKAHVWGMYVAPEARGRQVGRALLDEVIQRARALPGLEDVALAVTVGNDSARRLYLAAGFVPYCVEPRFLKIGDRYWDIEWMVLSLGESR</sequence>
<dbReference type="PANTHER" id="PTHR43877">
    <property type="entry name" value="AMINOALKYLPHOSPHONATE N-ACETYLTRANSFERASE-RELATED-RELATED"/>
    <property type="match status" value="1"/>
</dbReference>
<dbReference type="InterPro" id="IPR000182">
    <property type="entry name" value="GNAT_dom"/>
</dbReference>
<evidence type="ECO:0000313" key="4">
    <source>
        <dbReference type="EMBL" id="CAA9211657.1"/>
    </source>
</evidence>
<evidence type="ECO:0000256" key="2">
    <source>
        <dbReference type="ARBA" id="ARBA00023315"/>
    </source>
</evidence>
<dbReference type="AlphaFoldDB" id="A0A6J4H389"/>
<accession>A0A6J4H389</accession>
<keyword evidence="1" id="KW-0808">Transferase</keyword>
<name>A0A6J4H389_9CHLR</name>
<dbReference type="Gene3D" id="3.40.630.30">
    <property type="match status" value="1"/>
</dbReference>
<dbReference type="SUPFAM" id="SSF55729">
    <property type="entry name" value="Acyl-CoA N-acyltransferases (Nat)"/>
    <property type="match status" value="1"/>
</dbReference>
<proteinExistence type="predicted"/>
<organism evidence="4">
    <name type="scientific">uncultured Chloroflexia bacterium</name>
    <dbReference type="NCBI Taxonomy" id="1672391"/>
    <lineage>
        <taxon>Bacteria</taxon>
        <taxon>Bacillati</taxon>
        <taxon>Chloroflexota</taxon>
        <taxon>Chloroflexia</taxon>
        <taxon>environmental samples</taxon>
    </lineage>
</organism>
<dbReference type="InterPro" id="IPR016181">
    <property type="entry name" value="Acyl_CoA_acyltransferase"/>
</dbReference>
<keyword evidence="2" id="KW-0012">Acyltransferase</keyword>
<dbReference type="Pfam" id="PF00583">
    <property type="entry name" value="Acetyltransf_1"/>
    <property type="match status" value="1"/>
</dbReference>
<reference evidence="4" key="1">
    <citation type="submission" date="2020-02" db="EMBL/GenBank/DDBJ databases">
        <authorList>
            <person name="Meier V. D."/>
        </authorList>
    </citation>
    <scope>NUCLEOTIDE SEQUENCE</scope>
    <source>
        <strain evidence="4">AVDCRST_MAG93</strain>
    </source>
</reference>